<dbReference type="RefSeq" id="WP_348769491.1">
    <property type="nucleotide sequence ID" value="NZ_CP135018.1"/>
</dbReference>
<evidence type="ECO:0000256" key="9">
    <source>
        <dbReference type="NCBIfam" id="TIGR00187"/>
    </source>
</evidence>
<evidence type="ECO:0000256" key="7">
    <source>
        <dbReference type="ARBA" id="ARBA00022679"/>
    </source>
</evidence>
<sequence>MFSGIIDGIAQVISINKKKKLYTYAIRFPPTLLKKLKLGASISNNGCCLTVIKVDNCYVSFDVMKVTLEHTNLGYLKIGDYINIERSIRYGDEIGGHIVSGHIINTAEISKISKLNNNYIIWFAIKDISLMKYIFYKGFICVDGISLTIVNIIKNRFCVSIIPETLSLTTIGMKKVGELVNIEIDFYTQITVDTTERLISKNSFMVYK</sequence>
<evidence type="ECO:0000256" key="2">
    <source>
        <dbReference type="ARBA" id="ARBA00002803"/>
    </source>
</evidence>
<feature type="domain" description="Lumazine-binding" evidence="11">
    <location>
        <begin position="98"/>
        <end position="195"/>
    </location>
</feature>
<evidence type="ECO:0000256" key="10">
    <source>
        <dbReference type="PROSITE-ProRule" id="PRU00524"/>
    </source>
</evidence>
<evidence type="ECO:0000256" key="3">
    <source>
        <dbReference type="ARBA" id="ARBA00004887"/>
    </source>
</evidence>
<feature type="repeat" description="Lumazine-binding" evidence="10">
    <location>
        <begin position="1"/>
        <end position="97"/>
    </location>
</feature>
<dbReference type="NCBIfam" id="NF009566">
    <property type="entry name" value="PRK13020.1"/>
    <property type="match status" value="1"/>
</dbReference>
<dbReference type="SUPFAM" id="SSF63380">
    <property type="entry name" value="Riboflavin synthase domain-like"/>
    <property type="match status" value="2"/>
</dbReference>
<dbReference type="PANTHER" id="PTHR21098">
    <property type="entry name" value="RIBOFLAVIN SYNTHASE ALPHA CHAIN"/>
    <property type="match status" value="1"/>
</dbReference>
<comment type="catalytic activity">
    <reaction evidence="1">
        <text>2 6,7-dimethyl-8-(1-D-ribityl)lumazine + H(+) = 5-amino-6-(D-ribitylamino)uracil + riboflavin</text>
        <dbReference type="Rhea" id="RHEA:20772"/>
        <dbReference type="ChEBI" id="CHEBI:15378"/>
        <dbReference type="ChEBI" id="CHEBI:15934"/>
        <dbReference type="ChEBI" id="CHEBI:57986"/>
        <dbReference type="ChEBI" id="CHEBI:58201"/>
        <dbReference type="EC" id="2.5.1.9"/>
    </reaction>
</comment>
<dbReference type="GO" id="GO:0005829">
    <property type="term" value="C:cytosol"/>
    <property type="evidence" value="ECO:0007669"/>
    <property type="project" value="TreeGrafter"/>
</dbReference>
<evidence type="ECO:0000256" key="6">
    <source>
        <dbReference type="ARBA" id="ARBA00022619"/>
    </source>
</evidence>
<evidence type="ECO:0000259" key="11">
    <source>
        <dbReference type="PROSITE" id="PS51177"/>
    </source>
</evidence>
<evidence type="ECO:0000256" key="1">
    <source>
        <dbReference type="ARBA" id="ARBA00000968"/>
    </source>
</evidence>
<dbReference type="InterPro" id="IPR001783">
    <property type="entry name" value="Lumazine-bd"/>
</dbReference>
<feature type="repeat" description="Lumazine-binding" evidence="10">
    <location>
        <begin position="98"/>
        <end position="195"/>
    </location>
</feature>
<gene>
    <name evidence="12" type="ORF">RJT31_00570</name>
</gene>
<dbReference type="Pfam" id="PF00677">
    <property type="entry name" value="Lum_binding"/>
    <property type="match status" value="2"/>
</dbReference>
<evidence type="ECO:0000256" key="5">
    <source>
        <dbReference type="ARBA" id="ARBA00013950"/>
    </source>
</evidence>
<keyword evidence="6" id="KW-0686">Riboflavin biosynthesis</keyword>
<dbReference type="EC" id="2.5.1.9" evidence="4 9"/>
<comment type="pathway">
    <text evidence="3">Cofactor biosynthesis; riboflavin biosynthesis; riboflavin from 2-hydroxy-3-oxobutyl phosphate and 5-amino-6-(D-ribitylamino)uracil: step 2/2.</text>
</comment>
<dbReference type="PANTHER" id="PTHR21098:SF0">
    <property type="entry name" value="RIBOFLAVIN SYNTHASE"/>
    <property type="match status" value="1"/>
</dbReference>
<reference evidence="12" key="1">
    <citation type="submission" date="2024-06" db="EMBL/GenBank/DDBJ databases">
        <title>Unveiling Genomic Reduction in Obligate Endosymbionts Buchnera of Aphids: Insights from Phylogenomic Comparative Analysis with Novel Genome Data and Co-obligate Endosymbionts.</title>
        <authorList>
            <person name="Lu C."/>
            <person name="Zou T."/>
            <person name="Liu Q."/>
            <person name="Huang X."/>
        </authorList>
    </citation>
    <scope>NUCLEOTIDE SEQUENCE</scope>
    <source>
        <strain evidence="12">Aphau13</strain>
    </source>
</reference>
<dbReference type="CDD" id="cd00402">
    <property type="entry name" value="Riboflavin_synthase_like"/>
    <property type="match status" value="1"/>
</dbReference>
<proteinExistence type="predicted"/>
<name>A0AAU6W5K0_9GAMM</name>
<dbReference type="FunFam" id="2.40.30.20:FF:000003">
    <property type="entry name" value="Riboflavin synthase, alpha subunit"/>
    <property type="match status" value="1"/>
</dbReference>
<keyword evidence="8" id="KW-0677">Repeat</keyword>
<dbReference type="GO" id="GO:0009231">
    <property type="term" value="P:riboflavin biosynthetic process"/>
    <property type="evidence" value="ECO:0007669"/>
    <property type="project" value="UniProtKB-KW"/>
</dbReference>
<dbReference type="Gene3D" id="2.40.30.20">
    <property type="match status" value="2"/>
</dbReference>
<dbReference type="AlphaFoldDB" id="A0AAU6W5K0"/>
<dbReference type="NCBIfam" id="NF006767">
    <property type="entry name" value="PRK09289.1"/>
    <property type="match status" value="1"/>
</dbReference>
<evidence type="ECO:0000256" key="4">
    <source>
        <dbReference type="ARBA" id="ARBA00012827"/>
    </source>
</evidence>
<evidence type="ECO:0000256" key="8">
    <source>
        <dbReference type="ARBA" id="ARBA00022737"/>
    </source>
</evidence>
<dbReference type="InterPro" id="IPR023366">
    <property type="entry name" value="ATP_synth_asu-like_sf"/>
</dbReference>
<organism evidence="12">
    <name type="scientific">Buchnera aphidicola</name>
    <name type="common">Aphis aurantii</name>
    <dbReference type="NCBI Taxonomy" id="1470492"/>
    <lineage>
        <taxon>Bacteria</taxon>
        <taxon>Pseudomonadati</taxon>
        <taxon>Pseudomonadota</taxon>
        <taxon>Gammaproteobacteria</taxon>
        <taxon>Enterobacterales</taxon>
        <taxon>Erwiniaceae</taxon>
        <taxon>Buchnera</taxon>
    </lineage>
</organism>
<evidence type="ECO:0000313" key="12">
    <source>
        <dbReference type="EMBL" id="XAJ80974.1"/>
    </source>
</evidence>
<feature type="domain" description="Lumazine-binding" evidence="11">
    <location>
        <begin position="1"/>
        <end position="97"/>
    </location>
</feature>
<accession>A0AAU6W5K0</accession>
<dbReference type="InterPro" id="IPR026017">
    <property type="entry name" value="Lumazine-bd_dom"/>
</dbReference>
<protein>
    <recommendedName>
        <fullName evidence="5 9">Riboflavin synthase</fullName>
        <ecNumber evidence="4 9">2.5.1.9</ecNumber>
    </recommendedName>
</protein>
<dbReference type="PROSITE" id="PS51177">
    <property type="entry name" value="LUMAZINE_BIND"/>
    <property type="match status" value="2"/>
</dbReference>
<dbReference type="GO" id="GO:0004746">
    <property type="term" value="F:riboflavin synthase activity"/>
    <property type="evidence" value="ECO:0007669"/>
    <property type="project" value="UniProtKB-UniRule"/>
</dbReference>
<dbReference type="EMBL" id="CP135018">
    <property type="protein sequence ID" value="XAJ80974.1"/>
    <property type="molecule type" value="Genomic_DNA"/>
</dbReference>
<dbReference type="InterPro" id="IPR017938">
    <property type="entry name" value="Riboflavin_synthase-like_b-brl"/>
</dbReference>
<comment type="function">
    <text evidence="2">Catalyzes the dismutation of two molecules of 6,7-dimethyl-8-ribityllumazine, resulting in the formation of riboflavin and 5-amino-6-(D-ribitylamino)uracil.</text>
</comment>
<dbReference type="NCBIfam" id="TIGR00187">
    <property type="entry name" value="ribE"/>
    <property type="match status" value="1"/>
</dbReference>
<dbReference type="PIRSF" id="PIRSF000498">
    <property type="entry name" value="Riboflavin_syn_A"/>
    <property type="match status" value="1"/>
</dbReference>
<keyword evidence="7" id="KW-0808">Transferase</keyword>